<dbReference type="Gene3D" id="1.10.10.10">
    <property type="entry name" value="Winged helix-like DNA-binding domain superfamily/Winged helix DNA-binding domain"/>
    <property type="match status" value="1"/>
</dbReference>
<dbReference type="GO" id="GO:0003677">
    <property type="term" value="F:DNA binding"/>
    <property type="evidence" value="ECO:0007669"/>
    <property type="project" value="UniProtKB-KW"/>
</dbReference>
<dbReference type="SUPFAM" id="SSF46894">
    <property type="entry name" value="C-terminal effector domain of the bipartite response regulators"/>
    <property type="match status" value="1"/>
</dbReference>
<dbReference type="EMBL" id="QZWH01000001">
    <property type="protein sequence ID" value="RJT27981.1"/>
    <property type="molecule type" value="Genomic_DNA"/>
</dbReference>
<dbReference type="OrthoDB" id="6547505at2"/>
<evidence type="ECO:0000259" key="2">
    <source>
        <dbReference type="PROSITE" id="PS50043"/>
    </source>
</evidence>
<keyword evidence="1" id="KW-0238">DNA-binding</keyword>
<feature type="domain" description="HTH luxR-type" evidence="2">
    <location>
        <begin position="137"/>
        <end position="202"/>
    </location>
</feature>
<comment type="caution">
    <text evidence="3">The sequence shown here is derived from an EMBL/GenBank/DDBJ whole genome shotgun (WGS) entry which is preliminary data.</text>
</comment>
<protein>
    <submittedName>
        <fullName evidence="3">Helix-turn-helix transcriptional regulator</fullName>
    </submittedName>
</protein>
<evidence type="ECO:0000256" key="1">
    <source>
        <dbReference type="ARBA" id="ARBA00023125"/>
    </source>
</evidence>
<dbReference type="InterPro" id="IPR016032">
    <property type="entry name" value="Sig_transdc_resp-reg_C-effctor"/>
</dbReference>
<dbReference type="Proteomes" id="UP000276295">
    <property type="component" value="Unassembled WGS sequence"/>
</dbReference>
<accession>A0A3A5JY70</accession>
<keyword evidence="4" id="KW-1185">Reference proteome</keyword>
<name>A0A3A5JY70_9ENTR</name>
<proteinExistence type="predicted"/>
<sequence>MYEVCMLNAAIDDSDALYRNGMEKFLEELFLDEQNESVQFKTLTQVNATQADVIVKSFVPGAEYICHPMLKFRSKPGLIIGIFDGDKNPYHENLPLCVKDAIFIHRSESLETIRNNIIQAWKSMMHNPRALQSKKCLNCKYVTLTVQQIIIAKHLLRGNDIAEIAVHLNISVKTVSAHKRLMMAKFNLSTDCELLQCLKNLKMHNPPVHLFSD</sequence>
<evidence type="ECO:0000313" key="3">
    <source>
        <dbReference type="EMBL" id="RJT27981.1"/>
    </source>
</evidence>
<dbReference type="Pfam" id="PF00196">
    <property type="entry name" value="GerE"/>
    <property type="match status" value="1"/>
</dbReference>
<dbReference type="PROSITE" id="PS50043">
    <property type="entry name" value="HTH_LUXR_2"/>
    <property type="match status" value="1"/>
</dbReference>
<evidence type="ECO:0000313" key="4">
    <source>
        <dbReference type="Proteomes" id="UP000276295"/>
    </source>
</evidence>
<reference evidence="3 4" key="1">
    <citation type="submission" date="2018-09" db="EMBL/GenBank/DDBJ databases">
        <title>Draft genome sequence of Buttiauxella izardii CCUG 35510T.</title>
        <authorList>
            <person name="Salva-Serra F."/>
            <person name="Marathe N."/>
            <person name="Moore E."/>
            <person name="Stadler-Svensson L."/>
            <person name="Engstrom-Jakobsson H."/>
        </authorList>
    </citation>
    <scope>NUCLEOTIDE SEQUENCE [LARGE SCALE GENOMIC DNA]</scope>
    <source>
        <strain evidence="3 4">CCUG 35510</strain>
    </source>
</reference>
<dbReference type="InterPro" id="IPR036388">
    <property type="entry name" value="WH-like_DNA-bd_sf"/>
</dbReference>
<dbReference type="SMART" id="SM00421">
    <property type="entry name" value="HTH_LUXR"/>
    <property type="match status" value="1"/>
</dbReference>
<dbReference type="AlphaFoldDB" id="A0A3A5JY70"/>
<gene>
    <name evidence="3" type="ORF">D6029_00505</name>
</gene>
<dbReference type="GO" id="GO:0006355">
    <property type="term" value="P:regulation of DNA-templated transcription"/>
    <property type="evidence" value="ECO:0007669"/>
    <property type="project" value="InterPro"/>
</dbReference>
<organism evidence="3 4">
    <name type="scientific">Buttiauxella izardii</name>
    <dbReference type="NCBI Taxonomy" id="82991"/>
    <lineage>
        <taxon>Bacteria</taxon>
        <taxon>Pseudomonadati</taxon>
        <taxon>Pseudomonadota</taxon>
        <taxon>Gammaproteobacteria</taxon>
        <taxon>Enterobacterales</taxon>
        <taxon>Enterobacteriaceae</taxon>
        <taxon>Buttiauxella</taxon>
    </lineage>
</organism>
<dbReference type="InterPro" id="IPR000792">
    <property type="entry name" value="Tscrpt_reg_LuxR_C"/>
</dbReference>